<reference evidence="1 2" key="2">
    <citation type="journal article" date="2016" name="Appl. Microbiol. Biotechnol.">
        <title>Exploiting the genome sequence of Streptomyces nodosus for enhanced antibiotic production.</title>
        <authorList>
            <person name="Sweeney P."/>
            <person name="Murphy C.D."/>
            <person name="Caffrey P."/>
        </authorList>
    </citation>
    <scope>NUCLEOTIDE SEQUENCE [LARGE SCALE GENOMIC DNA]</scope>
    <source>
        <strain evidence="1 2">ATCC 14899</strain>
    </source>
</reference>
<organism evidence="1 2">
    <name type="scientific">Streptomyces nodosus</name>
    <dbReference type="NCBI Taxonomy" id="40318"/>
    <lineage>
        <taxon>Bacteria</taxon>
        <taxon>Bacillati</taxon>
        <taxon>Actinomycetota</taxon>
        <taxon>Actinomycetes</taxon>
        <taxon>Kitasatosporales</taxon>
        <taxon>Streptomycetaceae</taxon>
        <taxon>Streptomyces</taxon>
    </lineage>
</organism>
<dbReference type="Gene3D" id="2.40.400.10">
    <property type="entry name" value="Acetoacetate decarboxylase-like"/>
    <property type="match status" value="1"/>
</dbReference>
<dbReference type="HOGENOM" id="CLU_077089_0_0_11"/>
<evidence type="ECO:0000313" key="2">
    <source>
        <dbReference type="Proteomes" id="UP000031526"/>
    </source>
</evidence>
<dbReference type="AlphaFoldDB" id="A0A0B5DCS1"/>
<dbReference type="EMBL" id="CP009313">
    <property type="protein sequence ID" value="AJE39005.1"/>
    <property type="molecule type" value="Genomic_DNA"/>
</dbReference>
<dbReference type="InterPro" id="IPR010451">
    <property type="entry name" value="Acetoacetate_decarboxylase"/>
</dbReference>
<evidence type="ECO:0008006" key="3">
    <source>
        <dbReference type="Google" id="ProtNLM"/>
    </source>
</evidence>
<evidence type="ECO:0000313" key="1">
    <source>
        <dbReference type="EMBL" id="AJE39005.1"/>
    </source>
</evidence>
<dbReference type="Proteomes" id="UP000031526">
    <property type="component" value="Chromosome"/>
</dbReference>
<reference evidence="2" key="1">
    <citation type="submission" date="2014-09" db="EMBL/GenBank/DDBJ databases">
        <title>Sequence of the Streptomyces nodosus genome.</title>
        <authorList>
            <person name="Sweeney P."/>
            <person name="Stephens N."/>
            <person name="Murphy C."/>
            <person name="Caffrey P."/>
        </authorList>
    </citation>
    <scope>NUCLEOTIDE SEQUENCE [LARGE SCALE GENOMIC DNA]</scope>
    <source>
        <strain evidence="2">ATCC 14899</strain>
    </source>
</reference>
<dbReference type="SUPFAM" id="SSF160104">
    <property type="entry name" value="Acetoacetate decarboxylase-like"/>
    <property type="match status" value="1"/>
</dbReference>
<sequence length="265" mass="29481">MTMKQNYDVRDFFTYLGYPSGDQPYWSENLRSLSVYCKGDADNLRELLEPTPFELADDRFVVQIADFANATPGSFYDSGVVIPVRYGDHTGVNYYFEYEDQPWSVAFGREVWGYPKHYGEIQLTDSTSRVAGSVRRAGQQIFGISMEPQDGYSNEAWADMALYPHLQVHALPEANGPGFKTFEIVSRDTSKDFVLRNKCFGPARLELGSALSVNGVQLEVVEVLGGEYSVGDYACTVENGISTVIDDLLADRPEGQPLRASTAGE</sequence>
<gene>
    <name evidence="1" type="ORF">SNOD_02270</name>
</gene>
<dbReference type="InterPro" id="IPR023375">
    <property type="entry name" value="ADC_dom_sf"/>
</dbReference>
<dbReference type="Pfam" id="PF06314">
    <property type="entry name" value="ADC"/>
    <property type="match status" value="1"/>
</dbReference>
<dbReference type="STRING" id="40318.SNOD_02270"/>
<keyword evidence="2" id="KW-1185">Reference proteome</keyword>
<proteinExistence type="predicted"/>
<dbReference type="GO" id="GO:0016829">
    <property type="term" value="F:lyase activity"/>
    <property type="evidence" value="ECO:0007669"/>
    <property type="project" value="InterPro"/>
</dbReference>
<protein>
    <recommendedName>
        <fullName evidence="3">Acetoacetate decarboxylase</fullName>
    </recommendedName>
</protein>
<name>A0A0B5DCS1_9ACTN</name>
<accession>A0A0B5DCS1</accession>